<organism evidence="3 4">
    <name type="scientific">Adineta steineri</name>
    <dbReference type="NCBI Taxonomy" id="433720"/>
    <lineage>
        <taxon>Eukaryota</taxon>
        <taxon>Metazoa</taxon>
        <taxon>Spiralia</taxon>
        <taxon>Gnathifera</taxon>
        <taxon>Rotifera</taxon>
        <taxon>Eurotatoria</taxon>
        <taxon>Bdelloidea</taxon>
        <taxon>Adinetida</taxon>
        <taxon>Adinetidae</taxon>
        <taxon>Adineta</taxon>
    </lineage>
</organism>
<proteinExistence type="predicted"/>
<evidence type="ECO:0000313" key="3">
    <source>
        <dbReference type="EMBL" id="CAF1676882.1"/>
    </source>
</evidence>
<evidence type="ECO:0000313" key="4">
    <source>
        <dbReference type="Proteomes" id="UP000663832"/>
    </source>
</evidence>
<gene>
    <name evidence="2" type="ORF">BJG266_LOCUS49291</name>
    <name evidence="3" type="ORF">QVE165_LOCUS66374</name>
</gene>
<dbReference type="Proteomes" id="UP000663832">
    <property type="component" value="Unassembled WGS sequence"/>
</dbReference>
<dbReference type="EMBL" id="CAJNOI010007305">
    <property type="protein sequence ID" value="CAF1587335.1"/>
    <property type="molecule type" value="Genomic_DNA"/>
</dbReference>
<evidence type="ECO:0000256" key="1">
    <source>
        <dbReference type="SAM" id="MobiDB-lite"/>
    </source>
</evidence>
<evidence type="ECO:0000313" key="2">
    <source>
        <dbReference type="EMBL" id="CAF1587335.1"/>
    </source>
</evidence>
<protein>
    <submittedName>
        <fullName evidence="3">Uncharacterized protein</fullName>
    </submittedName>
</protein>
<dbReference type="AlphaFoldDB" id="A0A816GNM0"/>
<feature type="region of interest" description="Disordered" evidence="1">
    <location>
        <begin position="31"/>
        <end position="58"/>
    </location>
</feature>
<feature type="compositionally biased region" description="Low complexity" evidence="1">
    <location>
        <begin position="31"/>
        <end position="51"/>
    </location>
</feature>
<accession>A0A816GNM0</accession>
<feature type="non-terminal residue" evidence="3">
    <location>
        <position position="1"/>
    </location>
</feature>
<reference evidence="3" key="1">
    <citation type="submission" date="2021-02" db="EMBL/GenBank/DDBJ databases">
        <authorList>
            <person name="Nowell W R."/>
        </authorList>
    </citation>
    <scope>NUCLEOTIDE SEQUENCE</scope>
</reference>
<comment type="caution">
    <text evidence="3">The sequence shown here is derived from an EMBL/GenBank/DDBJ whole genome shotgun (WGS) entry which is preliminary data.</text>
</comment>
<name>A0A816GNM0_9BILA</name>
<dbReference type="Proteomes" id="UP000663877">
    <property type="component" value="Unassembled WGS sequence"/>
</dbReference>
<keyword evidence="4" id="KW-1185">Reference proteome</keyword>
<dbReference type="EMBL" id="CAJNOM010007742">
    <property type="protein sequence ID" value="CAF1676882.1"/>
    <property type="molecule type" value="Genomic_DNA"/>
</dbReference>
<sequence length="58" mass="6748">LPRPPPAVLLRAAAVPQVALPRPLLPVLLHQPQHQQQKQQQQRRQLLYHQHTTVQERV</sequence>